<dbReference type="RefSeq" id="WP_221405792.1">
    <property type="nucleotide sequence ID" value="NZ_FWXS01000012.1"/>
</dbReference>
<dbReference type="InterPro" id="IPR023997">
    <property type="entry name" value="TonB-dep_OMP_SusC/RagA_CS"/>
</dbReference>
<dbReference type="PROSITE" id="PS52016">
    <property type="entry name" value="TONB_DEPENDENT_REC_3"/>
    <property type="match status" value="1"/>
</dbReference>
<dbReference type="EMBL" id="FWXS01000012">
    <property type="protein sequence ID" value="SMC90070.1"/>
    <property type="molecule type" value="Genomic_DNA"/>
</dbReference>
<dbReference type="GO" id="GO:0009279">
    <property type="term" value="C:cell outer membrane"/>
    <property type="evidence" value="ECO:0007669"/>
    <property type="project" value="UniProtKB-SubCell"/>
</dbReference>
<dbReference type="Pfam" id="PF13715">
    <property type="entry name" value="CarbopepD_reg_2"/>
    <property type="match status" value="1"/>
</dbReference>
<comment type="similarity">
    <text evidence="7">Belongs to the TonB-dependent receptor family.</text>
</comment>
<evidence type="ECO:0000256" key="6">
    <source>
        <dbReference type="ARBA" id="ARBA00023237"/>
    </source>
</evidence>
<proteinExistence type="inferred from homology"/>
<evidence type="ECO:0000256" key="4">
    <source>
        <dbReference type="ARBA" id="ARBA00022692"/>
    </source>
</evidence>
<gene>
    <name evidence="9" type="ORF">SAMN06296427_11290</name>
</gene>
<dbReference type="Proteomes" id="UP000192393">
    <property type="component" value="Unassembled WGS sequence"/>
</dbReference>
<dbReference type="AlphaFoldDB" id="A0A1W2CY29"/>
<accession>A0A1W2CY29</accession>
<evidence type="ECO:0000313" key="9">
    <source>
        <dbReference type="EMBL" id="SMC90070.1"/>
    </source>
</evidence>
<dbReference type="SUPFAM" id="SSF49464">
    <property type="entry name" value="Carboxypeptidase regulatory domain-like"/>
    <property type="match status" value="1"/>
</dbReference>
<evidence type="ECO:0000256" key="2">
    <source>
        <dbReference type="ARBA" id="ARBA00022448"/>
    </source>
</evidence>
<evidence type="ECO:0000256" key="3">
    <source>
        <dbReference type="ARBA" id="ARBA00022452"/>
    </source>
</evidence>
<dbReference type="Pfam" id="PF07715">
    <property type="entry name" value="Plug"/>
    <property type="match status" value="1"/>
</dbReference>
<organism evidence="9 10">
    <name type="scientific">Moheibacter sediminis</name>
    <dbReference type="NCBI Taxonomy" id="1434700"/>
    <lineage>
        <taxon>Bacteria</taxon>
        <taxon>Pseudomonadati</taxon>
        <taxon>Bacteroidota</taxon>
        <taxon>Flavobacteriia</taxon>
        <taxon>Flavobacteriales</taxon>
        <taxon>Weeksellaceae</taxon>
        <taxon>Moheibacter</taxon>
    </lineage>
</organism>
<dbReference type="SUPFAM" id="SSF56935">
    <property type="entry name" value="Porins"/>
    <property type="match status" value="1"/>
</dbReference>
<protein>
    <submittedName>
        <fullName evidence="9">TonB-linked outer membrane protein, SusC/RagA family</fullName>
    </submittedName>
</protein>
<keyword evidence="4 7" id="KW-0812">Transmembrane</keyword>
<dbReference type="InterPro" id="IPR039426">
    <property type="entry name" value="TonB-dep_rcpt-like"/>
</dbReference>
<dbReference type="Gene3D" id="2.170.130.10">
    <property type="entry name" value="TonB-dependent receptor, plug domain"/>
    <property type="match status" value="1"/>
</dbReference>
<sequence>MRNLNWKFRYLLSKPHTLFITLFLIPVMAFAQELTTVSGTITSSEDKMGIMDVQVSVEGTDYVAFTDENGNYEFEVPDNATLSFTIEGFQQQDIPVNGLSTINVAMAPARDQILEEVIVIGYGTTKKSDLTGSVASVGQDDLTAIPVTNALEALQGKVAGMDMTKSSGQPGAGLNFNIRGNRSLNASNGPLIVVDGMIYGNDVDINPNDIQSLEVLKDASATAIYGTLGANGVILITTKRGKKGKSKISYNTYYSVNDVGRYADIMTGPEFVQLRREARRTVGEWNGPEDDVNIFTPVQLENFNNGIWSNWAEEVMELGSQQNHQLSIAGGSDKTNYYFSMEYFKEDGILANDDLNRYSGRLALDHQITDKLKLSTVLNYIIKDQDLRRDPLNQANKISPLGPAYDEFGEVVLLPIGDQNISPLADNNRKNYVNNDRTDRFFGTVSALWTPFKNFNFTSRLGIDRTNSRIGMFSGQNTIEVGVDGLSIARVDNELFNRTTFENFINYDFKLGSSHEFQTMVGTSIWKTRQEDYFAQGRNLASITMLYNNLGAAQEQIAIGSNLMEQQMASFFGRVNYIFKEKYLLTGVVRADGSSVLSEGNKWGFFPSIAGSWIVSREEFLKENSTVNNLKLRASYGISGNSAVSPYQTKGVLGRSTYAFNQGSAENAAFGFYPALVSTPGLTWETTATLNFGLDFGFFNNRISGSVDVYQQDTKDLLMQRAIPGTSGFTLAWDNIGKTRNQGIEVLLSTDFVRQNEKKGFGWSTDFTFTANKEEIVDLPSGDRDLANLWFVGSPISVFYDYEKLGIWQLGQEAEAAQYGQEPGDIRVKDQNGDGVITVEDRIILGNNVPDYTLGINNRFKYKGFELSAFIFIRQGQMISSEAAGAYKINGLENGADVDYWTPENATNNYPRPDAGTNPTSAQYFSTLRYVDGSFIKIRDITLAYDFPSKFVDRMGISKLRLYATAKNYFVFSEIEPYDPERGGLLSFPMTRQLLMGLNIEL</sequence>
<keyword evidence="6 7" id="KW-0998">Cell outer membrane</keyword>
<evidence type="ECO:0000256" key="1">
    <source>
        <dbReference type="ARBA" id="ARBA00004571"/>
    </source>
</evidence>
<evidence type="ECO:0000256" key="7">
    <source>
        <dbReference type="PROSITE-ProRule" id="PRU01360"/>
    </source>
</evidence>
<keyword evidence="2 7" id="KW-0813">Transport</keyword>
<dbReference type="InterPro" id="IPR008969">
    <property type="entry name" value="CarboxyPept-like_regulatory"/>
</dbReference>
<reference evidence="10" key="1">
    <citation type="submission" date="2017-04" db="EMBL/GenBank/DDBJ databases">
        <authorList>
            <person name="Varghese N."/>
            <person name="Submissions S."/>
        </authorList>
    </citation>
    <scope>NUCLEOTIDE SEQUENCE [LARGE SCALE GENOMIC DNA]</scope>
    <source>
        <strain evidence="10">CGMCC 1.12708</strain>
    </source>
</reference>
<name>A0A1W2CY29_9FLAO</name>
<dbReference type="NCBIfam" id="TIGR04056">
    <property type="entry name" value="OMP_RagA_SusC"/>
    <property type="match status" value="1"/>
</dbReference>
<evidence type="ECO:0000259" key="8">
    <source>
        <dbReference type="Pfam" id="PF07715"/>
    </source>
</evidence>
<dbReference type="InterPro" id="IPR023996">
    <property type="entry name" value="TonB-dep_OMP_SusC/RagA"/>
</dbReference>
<evidence type="ECO:0000256" key="5">
    <source>
        <dbReference type="ARBA" id="ARBA00023136"/>
    </source>
</evidence>
<keyword evidence="10" id="KW-1185">Reference proteome</keyword>
<dbReference type="NCBIfam" id="TIGR04057">
    <property type="entry name" value="SusC_RagA_signa"/>
    <property type="match status" value="1"/>
</dbReference>
<dbReference type="Gene3D" id="2.40.170.20">
    <property type="entry name" value="TonB-dependent receptor, beta-barrel domain"/>
    <property type="match status" value="1"/>
</dbReference>
<dbReference type="InterPro" id="IPR036942">
    <property type="entry name" value="Beta-barrel_TonB_sf"/>
</dbReference>
<dbReference type="InterPro" id="IPR037066">
    <property type="entry name" value="Plug_dom_sf"/>
</dbReference>
<dbReference type="Gene3D" id="2.60.40.1120">
    <property type="entry name" value="Carboxypeptidase-like, regulatory domain"/>
    <property type="match status" value="1"/>
</dbReference>
<feature type="domain" description="TonB-dependent receptor plug" evidence="8">
    <location>
        <begin position="127"/>
        <end position="233"/>
    </location>
</feature>
<keyword evidence="5 7" id="KW-0472">Membrane</keyword>
<keyword evidence="3 7" id="KW-1134">Transmembrane beta strand</keyword>
<dbReference type="InterPro" id="IPR012910">
    <property type="entry name" value="Plug_dom"/>
</dbReference>
<dbReference type="STRING" id="1434700.SAMN06296427_11290"/>
<comment type="subcellular location">
    <subcellularLocation>
        <location evidence="1 7">Cell outer membrane</location>
        <topology evidence="1 7">Multi-pass membrane protein</topology>
    </subcellularLocation>
</comment>
<evidence type="ECO:0000313" key="10">
    <source>
        <dbReference type="Proteomes" id="UP000192393"/>
    </source>
</evidence>